<dbReference type="PROSITE" id="PS51257">
    <property type="entry name" value="PROKAR_LIPOPROTEIN"/>
    <property type="match status" value="1"/>
</dbReference>
<protein>
    <recommendedName>
        <fullName evidence="3">Lipoprotein</fullName>
    </recommendedName>
</protein>
<evidence type="ECO:0000313" key="2">
    <source>
        <dbReference type="Proteomes" id="UP000185490"/>
    </source>
</evidence>
<name>A0ABN4UXI7_9BACT</name>
<keyword evidence="2" id="KW-1185">Reference proteome</keyword>
<dbReference type="EMBL" id="CP007389">
    <property type="protein sequence ID" value="APT74845.1"/>
    <property type="molecule type" value="Genomic_DNA"/>
</dbReference>
<organism evidence="1 2">
    <name type="scientific">Thermosipho melanesiensis</name>
    <dbReference type="NCBI Taxonomy" id="46541"/>
    <lineage>
        <taxon>Bacteria</taxon>
        <taxon>Thermotogati</taxon>
        <taxon>Thermotogota</taxon>
        <taxon>Thermotogae</taxon>
        <taxon>Thermotogales</taxon>
        <taxon>Fervidobacteriaceae</taxon>
        <taxon>Thermosipho</taxon>
    </lineage>
</organism>
<accession>A0ABN4UXI7</accession>
<evidence type="ECO:0000313" key="1">
    <source>
        <dbReference type="EMBL" id="APT74845.1"/>
    </source>
</evidence>
<evidence type="ECO:0008006" key="3">
    <source>
        <dbReference type="Google" id="ProtNLM"/>
    </source>
</evidence>
<gene>
    <name evidence="1" type="ORF">BW47_03985</name>
</gene>
<proteinExistence type="predicted"/>
<sequence>MRKYFYLLVAALLLLGFFLFSCAKINGVNKEEALTEERISDNVIVLDEEISKGTVLSVEKGVLTFTYDDFSSSLKEGMVLVAGETSLTPYGFIGKVKKVERFDTKIVVYTSIAKIEEIFANVEIEKTLDLNPKNIKEIKVYDGVMLKDTPKPDFVTSPIIFNKNFEYVIDIDKNPLTTYDRITLSGDLTFSAKGEIDIKIGWFKLKYLKVGIKDIEQHVQLRASVSPEFNLDFSKNISIPVALVEYNPIKFNILGIPIVIIPRVNISVFLDGTVNAYLSFGVLQTLKGEEMGLEYDGEWNTIKEVKFHISPLSIDADYNTSVTAGMPINLGFTINGSAGLELFMLPKVTANVDIPD</sequence>
<dbReference type="RefSeq" id="WP_012056961.1">
    <property type="nucleotide sequence ID" value="NZ_CP007389.1"/>
</dbReference>
<dbReference type="Proteomes" id="UP000185490">
    <property type="component" value="Chromosome"/>
</dbReference>
<reference evidence="1 2" key="1">
    <citation type="submission" date="2014-02" db="EMBL/GenBank/DDBJ databases">
        <title>Diversity of Thermotogales isolates from hydrothermal vents.</title>
        <authorList>
            <person name="Haverkamp T.H.A."/>
            <person name="Lossouarn J."/>
            <person name="Geslin C."/>
            <person name="Nesbo C.L."/>
        </authorList>
    </citation>
    <scope>NUCLEOTIDE SEQUENCE [LARGE SCALE GENOMIC DNA]</scope>
    <source>
        <strain evidence="1 2">431</strain>
    </source>
</reference>